<evidence type="ECO:0008006" key="7">
    <source>
        <dbReference type="Google" id="ProtNLM"/>
    </source>
</evidence>
<evidence type="ECO:0000256" key="4">
    <source>
        <dbReference type="ARBA" id="ARBA00022803"/>
    </source>
</evidence>
<evidence type="ECO:0000256" key="1">
    <source>
        <dbReference type="ARBA" id="ARBA00004496"/>
    </source>
</evidence>
<proteinExistence type="predicted"/>
<dbReference type="Proteomes" id="UP001412239">
    <property type="component" value="Unassembled WGS sequence"/>
</dbReference>
<evidence type="ECO:0000313" key="5">
    <source>
        <dbReference type="EMBL" id="CUS13669.1"/>
    </source>
</evidence>
<dbReference type="PANTHER" id="PTHR45783">
    <property type="entry name" value="KINESIN LIGHT CHAIN"/>
    <property type="match status" value="1"/>
</dbReference>
<feature type="non-terminal residue" evidence="5">
    <location>
        <position position="66"/>
    </location>
</feature>
<name>A0A292Q1J4_9PEZI</name>
<protein>
    <recommendedName>
        <fullName evidence="7">Kinesin light chain</fullName>
    </recommendedName>
</protein>
<dbReference type="EMBL" id="LN890968">
    <property type="protein sequence ID" value="CUS13669.1"/>
    <property type="molecule type" value="Genomic_DNA"/>
</dbReference>
<dbReference type="InterPro" id="IPR002151">
    <property type="entry name" value="Kinesin_light"/>
</dbReference>
<dbReference type="InterPro" id="IPR011990">
    <property type="entry name" value="TPR-like_helical_dom_sf"/>
</dbReference>
<evidence type="ECO:0000256" key="2">
    <source>
        <dbReference type="ARBA" id="ARBA00022490"/>
    </source>
</evidence>
<dbReference type="GO" id="GO:0007018">
    <property type="term" value="P:microtubule-based movement"/>
    <property type="evidence" value="ECO:0007669"/>
    <property type="project" value="TreeGrafter"/>
</dbReference>
<dbReference type="AlphaFoldDB" id="A0A292Q1J4"/>
<dbReference type="GO" id="GO:0005871">
    <property type="term" value="C:kinesin complex"/>
    <property type="evidence" value="ECO:0007669"/>
    <property type="project" value="InterPro"/>
</dbReference>
<keyword evidence="6" id="KW-1185">Reference proteome</keyword>
<dbReference type="GO" id="GO:0019894">
    <property type="term" value="F:kinesin binding"/>
    <property type="evidence" value="ECO:0007669"/>
    <property type="project" value="TreeGrafter"/>
</dbReference>
<organism evidence="5 6">
    <name type="scientific">Tuber aestivum</name>
    <name type="common">summer truffle</name>
    <dbReference type="NCBI Taxonomy" id="59557"/>
    <lineage>
        <taxon>Eukaryota</taxon>
        <taxon>Fungi</taxon>
        <taxon>Dikarya</taxon>
        <taxon>Ascomycota</taxon>
        <taxon>Pezizomycotina</taxon>
        <taxon>Pezizomycetes</taxon>
        <taxon>Pezizales</taxon>
        <taxon>Tuberaceae</taxon>
        <taxon>Tuber</taxon>
    </lineage>
</organism>
<keyword evidence="3" id="KW-0677">Repeat</keyword>
<gene>
    <name evidence="5" type="ORF">GSTUAT00002194001</name>
</gene>
<reference evidence="5" key="1">
    <citation type="submission" date="2015-10" db="EMBL/GenBank/DDBJ databases">
        <authorList>
            <person name="Regsiter A."/>
            <person name="william w."/>
        </authorList>
    </citation>
    <scope>NUCLEOTIDE SEQUENCE</scope>
    <source>
        <strain evidence="5">Montdore</strain>
    </source>
</reference>
<dbReference type="GO" id="GO:0005737">
    <property type="term" value="C:cytoplasm"/>
    <property type="evidence" value="ECO:0007669"/>
    <property type="project" value="UniProtKB-SubCell"/>
</dbReference>
<dbReference type="Gene3D" id="1.25.40.10">
    <property type="entry name" value="Tetratricopeptide repeat domain"/>
    <property type="match status" value="1"/>
</dbReference>
<dbReference type="Pfam" id="PF13374">
    <property type="entry name" value="TPR_10"/>
    <property type="match status" value="2"/>
</dbReference>
<evidence type="ECO:0000313" key="6">
    <source>
        <dbReference type="Proteomes" id="UP001412239"/>
    </source>
</evidence>
<keyword evidence="2" id="KW-0963">Cytoplasm</keyword>
<feature type="non-terminal residue" evidence="5">
    <location>
        <position position="1"/>
    </location>
</feature>
<dbReference type="PANTHER" id="PTHR45783:SF3">
    <property type="entry name" value="KINESIN LIGHT CHAIN"/>
    <property type="match status" value="1"/>
</dbReference>
<keyword evidence="4" id="KW-0802">TPR repeat</keyword>
<sequence>TDPGVLDSIACLSVALQSQGKYGESETMNRRALEGYEKVLGLGHPDTLTSVNNLAQVLGDQGKYDE</sequence>
<accession>A0A292Q1J4</accession>
<dbReference type="SUPFAM" id="SSF48452">
    <property type="entry name" value="TPR-like"/>
    <property type="match status" value="1"/>
</dbReference>
<evidence type="ECO:0000256" key="3">
    <source>
        <dbReference type="ARBA" id="ARBA00022737"/>
    </source>
</evidence>
<comment type="subcellular location">
    <subcellularLocation>
        <location evidence="1">Cytoplasm</location>
    </subcellularLocation>
</comment>